<proteinExistence type="predicted"/>
<name>A0ABT5X304_9ENTE</name>
<reference evidence="1" key="1">
    <citation type="submission" date="2022-10" db="EMBL/GenBank/DDBJ databases">
        <title>Vagococcus sp. isolated from poultry meat.</title>
        <authorList>
            <person name="Johansson P."/>
            <person name="Bjorkroth J."/>
        </authorList>
    </citation>
    <scope>NUCLEOTIDE SEQUENCE</scope>
    <source>
        <strain evidence="1">PNs007</strain>
    </source>
</reference>
<evidence type="ECO:0000313" key="2">
    <source>
        <dbReference type="Proteomes" id="UP001147148"/>
    </source>
</evidence>
<evidence type="ECO:0000313" key="1">
    <source>
        <dbReference type="EMBL" id="MDF0480380.1"/>
    </source>
</evidence>
<accession>A0ABT5X304</accession>
<keyword evidence="2" id="KW-1185">Reference proteome</keyword>
<dbReference type="Proteomes" id="UP001147148">
    <property type="component" value="Unassembled WGS sequence"/>
</dbReference>
<protein>
    <submittedName>
        <fullName evidence="1">Uncharacterized protein</fullName>
    </submittedName>
</protein>
<organism evidence="1 2">
    <name type="scientific">Vagococcus proximus</name>
    <dbReference type="NCBI Taxonomy" id="2991417"/>
    <lineage>
        <taxon>Bacteria</taxon>
        <taxon>Bacillati</taxon>
        <taxon>Bacillota</taxon>
        <taxon>Bacilli</taxon>
        <taxon>Lactobacillales</taxon>
        <taxon>Enterococcaceae</taxon>
        <taxon>Vagococcus</taxon>
    </lineage>
</organism>
<sequence>MMSKKNWKEKIYQQYKVLKNEVAPNLPLTKSEAIAPSEKALSEDFVVEIVNPTKHAIKWRSKGY</sequence>
<gene>
    <name evidence="1" type="ORF">OL233_08810</name>
</gene>
<dbReference type="RefSeq" id="WP_275471948.1">
    <property type="nucleotide sequence ID" value="NZ_JAPDSH010000006.1"/>
</dbReference>
<comment type="caution">
    <text evidence="1">The sequence shown here is derived from an EMBL/GenBank/DDBJ whole genome shotgun (WGS) entry which is preliminary data.</text>
</comment>
<dbReference type="EMBL" id="JAPDSH010000006">
    <property type="protein sequence ID" value="MDF0480380.1"/>
    <property type="molecule type" value="Genomic_DNA"/>
</dbReference>